<dbReference type="PANTHER" id="PTHR11731:SF187">
    <property type="entry name" value="INACTIVE DIPEPTIDYL PEPTIDASE 10-LIKE PROTEIN"/>
    <property type="match status" value="1"/>
</dbReference>
<dbReference type="InterPro" id="IPR001375">
    <property type="entry name" value="Peptidase_S9_cat"/>
</dbReference>
<dbReference type="EMBL" id="AP028909">
    <property type="protein sequence ID" value="BES88715.1"/>
    <property type="molecule type" value="Genomic_DNA"/>
</dbReference>
<feature type="domain" description="Dipeptidylpeptidase IV N-terminal" evidence="3">
    <location>
        <begin position="149"/>
        <end position="535"/>
    </location>
</feature>
<feature type="transmembrane region" description="Helical" evidence="1">
    <location>
        <begin position="47"/>
        <end position="74"/>
    </location>
</feature>
<dbReference type="Pfam" id="PF00930">
    <property type="entry name" value="DPPIV_N"/>
    <property type="match status" value="1"/>
</dbReference>
<keyword evidence="1" id="KW-1133">Transmembrane helix</keyword>
<evidence type="ECO:0000313" key="4">
    <source>
        <dbReference type="EMBL" id="BES88715.1"/>
    </source>
</evidence>
<keyword evidence="1" id="KW-0812">Transmembrane</keyword>
<evidence type="ECO:0000259" key="3">
    <source>
        <dbReference type="Pfam" id="PF00930"/>
    </source>
</evidence>
<dbReference type="Pfam" id="PF00326">
    <property type="entry name" value="Peptidase_S9"/>
    <property type="match status" value="1"/>
</dbReference>
<dbReference type="Gene3D" id="3.40.50.1820">
    <property type="entry name" value="alpha/beta hydrolase"/>
    <property type="match status" value="1"/>
</dbReference>
<evidence type="ECO:0000313" key="5">
    <source>
        <dbReference type="Proteomes" id="UP001307889"/>
    </source>
</evidence>
<dbReference type="InterPro" id="IPR029058">
    <property type="entry name" value="AB_hydrolase_fold"/>
</dbReference>
<accession>A0ABN7A935</accession>
<dbReference type="PANTHER" id="PTHR11731">
    <property type="entry name" value="PROTEASE FAMILY S9B,C DIPEPTIDYL-PEPTIDASE IV-RELATED"/>
    <property type="match status" value="1"/>
</dbReference>
<dbReference type="Proteomes" id="UP001307889">
    <property type="component" value="Chromosome 1"/>
</dbReference>
<dbReference type="SUPFAM" id="SSF53474">
    <property type="entry name" value="alpha/beta-Hydrolases"/>
    <property type="match status" value="1"/>
</dbReference>
<dbReference type="Gene3D" id="2.140.10.30">
    <property type="entry name" value="Dipeptidylpeptidase IV, N-terminal domain"/>
    <property type="match status" value="1"/>
</dbReference>
<keyword evidence="5" id="KW-1185">Reference proteome</keyword>
<evidence type="ECO:0000259" key="2">
    <source>
        <dbReference type="Pfam" id="PF00326"/>
    </source>
</evidence>
<sequence>MHAAIERNSWRVPPEDIVQVADPRTKNQPGDMEEELVVSEPEEGRNWMSIILSLLVISAVISGIVSAIYTLGYVDELLYWSGKRMSLIEALRGELTPQKLEPSWVTSDHFMFQADDGGLSVYTVSTDTVSHLVSNHTITQLNVKWTQASADLKYVLLRHNIKREFKNTFLALYTVFDVKNDHHIPVRLRGTPKVLQSKLRTAMWCGNTTTLIVVAEDNNIYFLPSPTEQSADIRLTDTGEDGLIYHGVSDWLYQEDIVEEGKNSLWCSADGSMLLYATYNDTGVRNFRYPILETPNSGGDFPHSTSVPYPTPGTENPTAELWLTNLSDPGAPPIMLKPPQIFVDKTTNRSSSARRKLIFEKIYSLHGYREYYLTSANWVNESNDTVAAVWLNRPQNVSIISICTAPEWSCIESHAERAAENGWVSIKGHPVFSADGFSFLLLSRIQAGDSGRYTHIKHVTLSEEQRISVLSHGRYHVTQILAWDYINNMVYYLGTEPKNAGQRHLYVVKNTPENRSNSSPLTKASPQCITCGAVKLKYENCTHFTAYLPPPPYTKGVSRYIIVCEGPGLPIAGVHTWSNHTLVLANLFSSRPTLAPKLASLALPLIKTVHVPLSHGAGRAAAQLHLPPSWREELRDAAFPVLVEVNGIPGKPLVSTKFSIDWGTYMSSQFDVVYIKVDVVDEGSKFVNTRTDGFQIQDYISVIKSLLETFKFLDQTRIAVWGKGYGGYVTTMILSSQHHIVKCGIAIAPVTDWLYYNSAFTERLLGLPSENYKEFVEADAVQRCKHIEPDSLFLIHGMADISVPYIHSLSLAKALTNQGILFRYQSYSDEGHELSGVLEHLYLSMENYLSSCLSLDKNEQVTQ</sequence>
<organism evidence="4 5">
    <name type="scientific">Nesidiocoris tenuis</name>
    <dbReference type="NCBI Taxonomy" id="355587"/>
    <lineage>
        <taxon>Eukaryota</taxon>
        <taxon>Metazoa</taxon>
        <taxon>Ecdysozoa</taxon>
        <taxon>Arthropoda</taxon>
        <taxon>Hexapoda</taxon>
        <taxon>Insecta</taxon>
        <taxon>Pterygota</taxon>
        <taxon>Neoptera</taxon>
        <taxon>Paraneoptera</taxon>
        <taxon>Hemiptera</taxon>
        <taxon>Heteroptera</taxon>
        <taxon>Panheteroptera</taxon>
        <taxon>Cimicomorpha</taxon>
        <taxon>Miridae</taxon>
        <taxon>Dicyphina</taxon>
        <taxon>Nesidiocoris</taxon>
    </lineage>
</organism>
<protein>
    <submittedName>
        <fullName evidence="4">Dipeptidyl peptidase IV (DPP IV) N-terminal region</fullName>
    </submittedName>
</protein>
<reference evidence="4 5" key="1">
    <citation type="submission" date="2023-09" db="EMBL/GenBank/DDBJ databases">
        <title>Nesidiocoris tenuis whole genome shotgun sequence.</title>
        <authorList>
            <person name="Shibata T."/>
            <person name="Shimoda M."/>
            <person name="Kobayashi T."/>
            <person name="Uehara T."/>
        </authorList>
    </citation>
    <scope>NUCLEOTIDE SEQUENCE [LARGE SCALE GENOMIC DNA]</scope>
    <source>
        <strain evidence="4 5">Japan</strain>
    </source>
</reference>
<gene>
    <name evidence="4" type="ORF">NTJ_01522</name>
</gene>
<name>A0ABN7A935_9HEMI</name>
<feature type="domain" description="Peptidase S9 prolyl oligopeptidase catalytic" evidence="2">
    <location>
        <begin position="662"/>
        <end position="853"/>
    </location>
</feature>
<proteinExistence type="predicted"/>
<dbReference type="InterPro" id="IPR002469">
    <property type="entry name" value="Peptidase_S9B_N"/>
</dbReference>
<keyword evidence="1" id="KW-0472">Membrane</keyword>
<dbReference type="SUPFAM" id="SSF82171">
    <property type="entry name" value="DPP6 N-terminal domain-like"/>
    <property type="match status" value="1"/>
</dbReference>
<evidence type="ECO:0000256" key="1">
    <source>
        <dbReference type="SAM" id="Phobius"/>
    </source>
</evidence>
<dbReference type="InterPro" id="IPR050278">
    <property type="entry name" value="Serine_Prot_S9B/DPPIV"/>
</dbReference>